<dbReference type="eggNOG" id="ENOG502TH3T">
    <property type="taxonomic scope" value="Eukaryota"/>
</dbReference>
<keyword evidence="1" id="KW-0472">Membrane</keyword>
<keyword evidence="1" id="KW-1133">Transmembrane helix</keyword>
<feature type="transmembrane region" description="Helical" evidence="1">
    <location>
        <begin position="53"/>
        <end position="75"/>
    </location>
</feature>
<dbReference type="PANTHER" id="PTHR46611:SF5">
    <property type="entry name" value="7TM GPCR SERPENTINE RECEPTOR CLASS X (SRX) DOMAIN-CONTAINING PROTEIN"/>
    <property type="match status" value="1"/>
</dbReference>
<feature type="transmembrane region" description="Helical" evidence="1">
    <location>
        <begin position="6"/>
        <end position="32"/>
    </location>
</feature>
<proteinExistence type="predicted"/>
<feature type="domain" description="7TM GPCR serpentine receptor class x (Srx)" evidence="2">
    <location>
        <begin position="9"/>
        <end position="107"/>
    </location>
</feature>
<dbReference type="AlphaFoldDB" id="A0A1I7U2D2"/>
<accession>A0A1I7U2D2</accession>
<evidence type="ECO:0000313" key="3">
    <source>
        <dbReference type="Proteomes" id="UP000095282"/>
    </source>
</evidence>
<evidence type="ECO:0000256" key="1">
    <source>
        <dbReference type="SAM" id="Phobius"/>
    </source>
</evidence>
<evidence type="ECO:0000259" key="2">
    <source>
        <dbReference type="Pfam" id="PF10328"/>
    </source>
</evidence>
<reference evidence="4" key="1">
    <citation type="submission" date="2016-11" db="UniProtKB">
        <authorList>
            <consortium name="WormBaseParasite"/>
        </authorList>
    </citation>
    <scope>IDENTIFICATION</scope>
</reference>
<dbReference type="WBParaSite" id="Csp11.Scaffold629.g14150.t1">
    <property type="protein sequence ID" value="Csp11.Scaffold629.g14150.t1"/>
    <property type="gene ID" value="Csp11.Scaffold629.g14150"/>
</dbReference>
<dbReference type="STRING" id="1561998.A0A1I7U2D2"/>
<sequence length="141" mass="16491">MYQLVEVALFMIFVLTFTSNSFNVATGARLLVNKMVGMNREEANRRRKRWMIMFTQSVIQDCLHLIDIVNATWIWKLSDELWFQFLFSILSFVVIYTIDGVVMFIFNADVHPAWFKKLIEIKRTKRSNVIIVASKASTSNT</sequence>
<dbReference type="InterPro" id="IPR019430">
    <property type="entry name" value="7TM_GPCR_serpentine_rcpt_Srx"/>
</dbReference>
<dbReference type="Proteomes" id="UP000095282">
    <property type="component" value="Unplaced"/>
</dbReference>
<feature type="transmembrane region" description="Helical" evidence="1">
    <location>
        <begin position="81"/>
        <end position="106"/>
    </location>
</feature>
<organism evidence="3 4">
    <name type="scientific">Caenorhabditis tropicalis</name>
    <dbReference type="NCBI Taxonomy" id="1561998"/>
    <lineage>
        <taxon>Eukaryota</taxon>
        <taxon>Metazoa</taxon>
        <taxon>Ecdysozoa</taxon>
        <taxon>Nematoda</taxon>
        <taxon>Chromadorea</taxon>
        <taxon>Rhabditida</taxon>
        <taxon>Rhabditina</taxon>
        <taxon>Rhabditomorpha</taxon>
        <taxon>Rhabditoidea</taxon>
        <taxon>Rhabditidae</taxon>
        <taxon>Peloderinae</taxon>
        <taxon>Caenorhabditis</taxon>
    </lineage>
</organism>
<evidence type="ECO:0000313" key="4">
    <source>
        <dbReference type="WBParaSite" id="Csp11.Scaffold629.g14150.t1"/>
    </source>
</evidence>
<dbReference type="Pfam" id="PF10328">
    <property type="entry name" value="7TM_GPCR_Srx"/>
    <property type="match status" value="1"/>
</dbReference>
<name>A0A1I7U2D2_9PELO</name>
<dbReference type="PANTHER" id="PTHR46611">
    <property type="entry name" value="SERPENTINE RECEPTOR, CLASS X-RELATED"/>
    <property type="match status" value="1"/>
</dbReference>
<keyword evidence="1" id="KW-0812">Transmembrane</keyword>
<protein>
    <submittedName>
        <fullName evidence="4">7TM_GPCR_Srx domain-containing protein</fullName>
    </submittedName>
</protein>
<keyword evidence="3" id="KW-1185">Reference proteome</keyword>